<dbReference type="EMBL" id="JAIZAY010000003">
    <property type="protein sequence ID" value="KAJ8044335.1"/>
    <property type="molecule type" value="Genomic_DNA"/>
</dbReference>
<sequence>MKVDNSIGPWKNMYKKCMNVFFTVSCMSGSKMPSPVGNSHAEAKLVGGETGMVFHWREIYYMFHKFEQLHCNLSFQLELRQQVVRVKGLRDRRNVPIPLLLYPFGYAPY</sequence>
<accession>A0A9Q1CG63</accession>
<dbReference type="AlphaFoldDB" id="A0A9Q1CG63"/>
<evidence type="ECO:0000313" key="1">
    <source>
        <dbReference type="EMBL" id="KAJ8044335.1"/>
    </source>
</evidence>
<gene>
    <name evidence="1" type="ORF">HOLleu_07061</name>
</gene>
<protein>
    <submittedName>
        <fullName evidence="1">Uncharacterized protein</fullName>
    </submittedName>
</protein>
<organism evidence="1 2">
    <name type="scientific">Holothuria leucospilota</name>
    <name type="common">Black long sea cucumber</name>
    <name type="synonym">Mertensiothuria leucospilota</name>
    <dbReference type="NCBI Taxonomy" id="206669"/>
    <lineage>
        <taxon>Eukaryota</taxon>
        <taxon>Metazoa</taxon>
        <taxon>Echinodermata</taxon>
        <taxon>Eleutherozoa</taxon>
        <taxon>Echinozoa</taxon>
        <taxon>Holothuroidea</taxon>
        <taxon>Aspidochirotacea</taxon>
        <taxon>Aspidochirotida</taxon>
        <taxon>Holothuriidae</taxon>
        <taxon>Holothuria</taxon>
    </lineage>
</organism>
<name>A0A9Q1CG63_HOLLE</name>
<keyword evidence="2" id="KW-1185">Reference proteome</keyword>
<proteinExistence type="predicted"/>
<dbReference type="Proteomes" id="UP001152320">
    <property type="component" value="Chromosome 3"/>
</dbReference>
<comment type="caution">
    <text evidence="1">The sequence shown here is derived from an EMBL/GenBank/DDBJ whole genome shotgun (WGS) entry which is preliminary data.</text>
</comment>
<evidence type="ECO:0000313" key="2">
    <source>
        <dbReference type="Proteomes" id="UP001152320"/>
    </source>
</evidence>
<reference evidence="1" key="1">
    <citation type="submission" date="2021-10" db="EMBL/GenBank/DDBJ databases">
        <title>Tropical sea cucumber genome reveals ecological adaptation and Cuvierian tubules defense mechanism.</title>
        <authorList>
            <person name="Chen T."/>
        </authorList>
    </citation>
    <scope>NUCLEOTIDE SEQUENCE</scope>
    <source>
        <strain evidence="1">Nanhai2018</strain>
        <tissue evidence="1">Muscle</tissue>
    </source>
</reference>